<accession>A0A0A0JTG6</accession>
<dbReference type="AlphaFoldDB" id="A0A0A0JTG6"/>
<protein>
    <submittedName>
        <fullName evidence="1">Uncharacterized protein</fullName>
    </submittedName>
</protein>
<evidence type="ECO:0000313" key="1">
    <source>
        <dbReference type="EMBL" id="KGN38941.1"/>
    </source>
</evidence>
<evidence type="ECO:0000313" key="2">
    <source>
        <dbReference type="Proteomes" id="UP000030013"/>
    </source>
</evidence>
<keyword evidence="2" id="KW-1185">Reference proteome</keyword>
<comment type="caution">
    <text evidence="1">The sequence shown here is derived from an EMBL/GenBank/DDBJ whole genome shotgun (WGS) entry which is preliminary data.</text>
</comment>
<organism evidence="1 2">
    <name type="scientific">Knoellia aerolata DSM 18566</name>
    <dbReference type="NCBI Taxonomy" id="1385519"/>
    <lineage>
        <taxon>Bacteria</taxon>
        <taxon>Bacillati</taxon>
        <taxon>Actinomycetota</taxon>
        <taxon>Actinomycetes</taxon>
        <taxon>Micrococcales</taxon>
        <taxon>Intrasporangiaceae</taxon>
        <taxon>Knoellia</taxon>
    </lineage>
</organism>
<proteinExistence type="predicted"/>
<dbReference type="Proteomes" id="UP000030013">
    <property type="component" value="Unassembled WGS sequence"/>
</dbReference>
<name>A0A0A0JTG6_9MICO</name>
<sequence length="37" mass="4119">MGRRTTSRHRGDQPITITWHLQTPMPAADFVAASVVL</sequence>
<reference evidence="1 2" key="1">
    <citation type="submission" date="2013-08" db="EMBL/GenBank/DDBJ databases">
        <title>The genome sequence of Knoellia aerolata.</title>
        <authorList>
            <person name="Zhu W."/>
            <person name="Wang G."/>
        </authorList>
    </citation>
    <scope>NUCLEOTIDE SEQUENCE [LARGE SCALE GENOMIC DNA]</scope>
    <source>
        <strain evidence="1 2">DSM 18566</strain>
    </source>
</reference>
<dbReference type="STRING" id="1385519.N801_19785"/>
<gene>
    <name evidence="1" type="ORF">N801_19785</name>
</gene>
<dbReference type="EMBL" id="AVPL01000084">
    <property type="protein sequence ID" value="KGN38941.1"/>
    <property type="molecule type" value="Genomic_DNA"/>
</dbReference>